<gene>
    <name evidence="3" type="ORF">COCHEDRAFT_1067600</name>
</gene>
<proteinExistence type="predicted"/>
<evidence type="ECO:0000313" key="4">
    <source>
        <dbReference type="Proteomes" id="UP000016936"/>
    </source>
</evidence>
<dbReference type="EMBL" id="KB445583">
    <property type="protein sequence ID" value="EMD87140.1"/>
    <property type="molecule type" value="Genomic_DNA"/>
</dbReference>
<dbReference type="PRINTS" id="PR00755">
    <property type="entry name" value="AFLATOXINBRP"/>
</dbReference>
<dbReference type="OrthoDB" id="2328572at2759"/>
<reference evidence="4" key="2">
    <citation type="journal article" date="2013" name="PLoS Genet.">
        <title>Comparative genome structure, secondary metabolite, and effector coding capacity across Cochliobolus pathogens.</title>
        <authorList>
            <person name="Condon B.J."/>
            <person name="Leng Y."/>
            <person name="Wu D."/>
            <person name="Bushley K.E."/>
            <person name="Ohm R.A."/>
            <person name="Otillar R."/>
            <person name="Martin J."/>
            <person name="Schackwitz W."/>
            <person name="Grimwood J."/>
            <person name="MohdZainudin N."/>
            <person name="Xue C."/>
            <person name="Wang R."/>
            <person name="Manning V.A."/>
            <person name="Dhillon B."/>
            <person name="Tu Z.J."/>
            <person name="Steffenson B.J."/>
            <person name="Salamov A."/>
            <person name="Sun H."/>
            <person name="Lowry S."/>
            <person name="LaButti K."/>
            <person name="Han J."/>
            <person name="Copeland A."/>
            <person name="Lindquist E."/>
            <person name="Barry K."/>
            <person name="Schmutz J."/>
            <person name="Baker S.E."/>
            <person name="Ciuffetti L.M."/>
            <person name="Grigoriev I.V."/>
            <person name="Zhong S."/>
            <person name="Turgeon B.G."/>
        </authorList>
    </citation>
    <scope>NUCLEOTIDE SEQUENCE [LARGE SCALE GENOMIC DNA]</scope>
    <source>
        <strain evidence="4">C5 / ATCC 48332 / race O</strain>
    </source>
</reference>
<evidence type="ECO:0000259" key="2">
    <source>
        <dbReference type="PROSITE" id="PS50048"/>
    </source>
</evidence>
<dbReference type="InterPro" id="IPR036864">
    <property type="entry name" value="Zn2-C6_fun-type_DNA-bd_sf"/>
</dbReference>
<dbReference type="PROSITE" id="PS50048">
    <property type="entry name" value="ZN2_CY6_FUNGAL_2"/>
    <property type="match status" value="1"/>
</dbReference>
<dbReference type="Proteomes" id="UP000016936">
    <property type="component" value="Unassembled WGS sequence"/>
</dbReference>
<keyword evidence="4" id="KW-1185">Reference proteome</keyword>
<sequence length="50" mass="5758">PISQPQQQQRAFRESCQNCADSKVRCSKNKPTCARCARRGTPCVYQQSRR</sequence>
<feature type="domain" description="Zn(2)-C6 fungal-type" evidence="2">
    <location>
        <begin position="15"/>
        <end position="45"/>
    </location>
</feature>
<dbReference type="GO" id="GO:0000981">
    <property type="term" value="F:DNA-binding transcription factor activity, RNA polymerase II-specific"/>
    <property type="evidence" value="ECO:0007669"/>
    <property type="project" value="InterPro"/>
</dbReference>
<organism evidence="3 4">
    <name type="scientific">Cochliobolus heterostrophus (strain C5 / ATCC 48332 / race O)</name>
    <name type="common">Southern corn leaf blight fungus</name>
    <name type="synonym">Bipolaris maydis</name>
    <dbReference type="NCBI Taxonomy" id="701091"/>
    <lineage>
        <taxon>Eukaryota</taxon>
        <taxon>Fungi</taxon>
        <taxon>Dikarya</taxon>
        <taxon>Ascomycota</taxon>
        <taxon>Pezizomycotina</taxon>
        <taxon>Dothideomycetes</taxon>
        <taxon>Pleosporomycetidae</taxon>
        <taxon>Pleosporales</taxon>
        <taxon>Pleosporineae</taxon>
        <taxon>Pleosporaceae</taxon>
        <taxon>Bipolaris</taxon>
    </lineage>
</organism>
<name>M2SP79_COCH5</name>
<dbReference type="AlphaFoldDB" id="M2SP79"/>
<dbReference type="GO" id="GO:0008270">
    <property type="term" value="F:zinc ion binding"/>
    <property type="evidence" value="ECO:0007669"/>
    <property type="project" value="InterPro"/>
</dbReference>
<dbReference type="OMA" id="ICASAKV"/>
<dbReference type="PROSITE" id="PS00463">
    <property type="entry name" value="ZN2_CY6_FUNGAL_1"/>
    <property type="match status" value="1"/>
</dbReference>
<accession>M2SP79</accession>
<evidence type="ECO:0000256" key="1">
    <source>
        <dbReference type="ARBA" id="ARBA00023242"/>
    </source>
</evidence>
<dbReference type="Gene3D" id="4.10.240.10">
    <property type="entry name" value="Zn(2)-C6 fungal-type DNA-binding domain"/>
    <property type="match status" value="1"/>
</dbReference>
<dbReference type="Pfam" id="PF00172">
    <property type="entry name" value="Zn_clus"/>
    <property type="match status" value="1"/>
</dbReference>
<dbReference type="SUPFAM" id="SSF57701">
    <property type="entry name" value="Zn2/Cys6 DNA-binding domain"/>
    <property type="match status" value="1"/>
</dbReference>
<reference evidence="3 4" key="1">
    <citation type="journal article" date="2012" name="PLoS Pathog.">
        <title>Diverse lifestyles and strategies of plant pathogenesis encoded in the genomes of eighteen Dothideomycetes fungi.</title>
        <authorList>
            <person name="Ohm R.A."/>
            <person name="Feau N."/>
            <person name="Henrissat B."/>
            <person name="Schoch C.L."/>
            <person name="Horwitz B.A."/>
            <person name="Barry K.W."/>
            <person name="Condon B.J."/>
            <person name="Copeland A.C."/>
            <person name="Dhillon B."/>
            <person name="Glaser F."/>
            <person name="Hesse C.N."/>
            <person name="Kosti I."/>
            <person name="LaButti K."/>
            <person name="Lindquist E.A."/>
            <person name="Lucas S."/>
            <person name="Salamov A.A."/>
            <person name="Bradshaw R.E."/>
            <person name="Ciuffetti L."/>
            <person name="Hamelin R.C."/>
            <person name="Kema G.H.J."/>
            <person name="Lawrence C."/>
            <person name="Scott J.A."/>
            <person name="Spatafora J.W."/>
            <person name="Turgeon B.G."/>
            <person name="de Wit P.J.G.M."/>
            <person name="Zhong S."/>
            <person name="Goodwin S.B."/>
            <person name="Grigoriev I.V."/>
        </authorList>
    </citation>
    <scope>NUCLEOTIDE SEQUENCE [LARGE SCALE GENOMIC DNA]</scope>
    <source>
        <strain evidence="4">C5 / ATCC 48332 / race O</strain>
    </source>
</reference>
<evidence type="ECO:0000313" key="3">
    <source>
        <dbReference type="EMBL" id="EMD87140.1"/>
    </source>
</evidence>
<keyword evidence="1" id="KW-0539">Nucleus</keyword>
<feature type="non-terminal residue" evidence="3">
    <location>
        <position position="1"/>
    </location>
</feature>
<dbReference type="CDD" id="cd00067">
    <property type="entry name" value="GAL4"/>
    <property type="match status" value="1"/>
</dbReference>
<dbReference type="HOGENOM" id="CLU_3129693_0_0_1"/>
<feature type="non-terminal residue" evidence="3">
    <location>
        <position position="50"/>
    </location>
</feature>
<protein>
    <recommendedName>
        <fullName evidence="2">Zn(2)-C6 fungal-type domain-containing protein</fullName>
    </recommendedName>
</protein>
<dbReference type="InterPro" id="IPR001138">
    <property type="entry name" value="Zn2Cys6_DnaBD"/>
</dbReference>